<comment type="caution">
    <text evidence="1">The sequence shown here is derived from an EMBL/GenBank/DDBJ whole genome shotgun (WGS) entry which is preliminary data.</text>
</comment>
<proteinExistence type="predicted"/>
<dbReference type="EMBL" id="NBTZ01000078">
    <property type="protein sequence ID" value="OTP73195.1"/>
    <property type="molecule type" value="Genomic_DNA"/>
</dbReference>
<gene>
    <name evidence="1" type="ORF">PAMC26577_18810</name>
</gene>
<sequence length="118" mass="13042">MIFGKPNSNDERIVFLMAGSREAASKRATSVLAALFDIEPLEVYLYNLASFVDLVDSGVSDDEDLRIFELGWKGPMVSVWAEHPLFLTDDSSLLGKWAELYADLASATAVEAIRRARS</sequence>
<dbReference type="AlphaFoldDB" id="A0A242MPE5"/>
<name>A0A242MPE5_CABSO</name>
<evidence type="ECO:0000313" key="2">
    <source>
        <dbReference type="Proteomes" id="UP000195221"/>
    </source>
</evidence>
<accession>A0A242MPE5</accession>
<protein>
    <submittedName>
        <fullName evidence="1">Uncharacterized protein</fullName>
    </submittedName>
</protein>
<organism evidence="1 2">
    <name type="scientific">Caballeronia sordidicola</name>
    <name type="common">Burkholderia sordidicola</name>
    <dbReference type="NCBI Taxonomy" id="196367"/>
    <lineage>
        <taxon>Bacteria</taxon>
        <taxon>Pseudomonadati</taxon>
        <taxon>Pseudomonadota</taxon>
        <taxon>Betaproteobacteria</taxon>
        <taxon>Burkholderiales</taxon>
        <taxon>Burkholderiaceae</taxon>
        <taxon>Caballeronia</taxon>
    </lineage>
</organism>
<dbReference type="Proteomes" id="UP000195221">
    <property type="component" value="Unassembled WGS sequence"/>
</dbReference>
<reference evidence="1 2" key="1">
    <citation type="submission" date="2017-03" db="EMBL/GenBank/DDBJ databases">
        <title>Genome analysis of strain PAMC 26577.</title>
        <authorList>
            <person name="Oh H.-M."/>
            <person name="Yang J.-A."/>
        </authorList>
    </citation>
    <scope>NUCLEOTIDE SEQUENCE [LARGE SCALE GENOMIC DNA]</scope>
    <source>
        <strain evidence="1 2">PAMC 26577</strain>
    </source>
</reference>
<evidence type="ECO:0000313" key="1">
    <source>
        <dbReference type="EMBL" id="OTP73195.1"/>
    </source>
</evidence>